<dbReference type="InterPro" id="IPR003915">
    <property type="entry name" value="PKD_2"/>
</dbReference>
<feature type="transmembrane region" description="Helical" evidence="6">
    <location>
        <begin position="371"/>
        <end position="391"/>
    </location>
</feature>
<dbReference type="PANTHER" id="PTHR10877:SF183">
    <property type="entry name" value="AT14535P-RELATED"/>
    <property type="match status" value="1"/>
</dbReference>
<dbReference type="GO" id="GO:0016020">
    <property type="term" value="C:membrane"/>
    <property type="evidence" value="ECO:0007669"/>
    <property type="project" value="UniProtKB-SubCell"/>
</dbReference>
<dbReference type="OrthoDB" id="435404at2759"/>
<dbReference type="AlphaFoldDB" id="A0A7J6MW83"/>
<feature type="transmembrane region" description="Helical" evidence="6">
    <location>
        <begin position="298"/>
        <end position="320"/>
    </location>
</feature>
<dbReference type="GO" id="GO:0005509">
    <property type="term" value="F:calcium ion binding"/>
    <property type="evidence" value="ECO:0007669"/>
    <property type="project" value="InterPro"/>
</dbReference>
<feature type="region of interest" description="Disordered" evidence="5">
    <location>
        <begin position="536"/>
        <end position="565"/>
    </location>
</feature>
<evidence type="ECO:0000256" key="3">
    <source>
        <dbReference type="ARBA" id="ARBA00022989"/>
    </source>
</evidence>
<dbReference type="PRINTS" id="PR01433">
    <property type="entry name" value="POLYCYSTIN2"/>
</dbReference>
<reference evidence="8 9" key="1">
    <citation type="submission" date="2020-04" db="EMBL/GenBank/DDBJ databases">
        <title>Perkinsus chesapeaki whole genome sequence.</title>
        <authorList>
            <person name="Bogema D.R."/>
        </authorList>
    </citation>
    <scope>NUCLEOTIDE SEQUENCE [LARGE SCALE GENOMIC DNA]</scope>
    <source>
        <strain evidence="8">ATCC PRA-425</strain>
    </source>
</reference>
<feature type="transmembrane region" description="Helical" evidence="6">
    <location>
        <begin position="200"/>
        <end position="218"/>
    </location>
</feature>
<proteinExistence type="predicted"/>
<dbReference type="Proteomes" id="UP000591131">
    <property type="component" value="Unassembled WGS sequence"/>
</dbReference>
<dbReference type="InterPro" id="IPR013122">
    <property type="entry name" value="PKD1_2_channel"/>
</dbReference>
<evidence type="ECO:0000259" key="7">
    <source>
        <dbReference type="Pfam" id="PF08016"/>
    </source>
</evidence>
<evidence type="ECO:0000256" key="4">
    <source>
        <dbReference type="ARBA" id="ARBA00023136"/>
    </source>
</evidence>
<feature type="region of interest" description="Disordered" evidence="5">
    <location>
        <begin position="480"/>
        <end position="506"/>
    </location>
</feature>
<evidence type="ECO:0000313" key="9">
    <source>
        <dbReference type="Proteomes" id="UP000591131"/>
    </source>
</evidence>
<keyword evidence="2 6" id="KW-0812">Transmembrane</keyword>
<protein>
    <submittedName>
        <fullName evidence="8">TRP-like ion channel Pkd2</fullName>
    </submittedName>
</protein>
<feature type="compositionally biased region" description="Basic and acidic residues" evidence="5">
    <location>
        <begin position="539"/>
        <end position="549"/>
    </location>
</feature>
<evidence type="ECO:0000313" key="8">
    <source>
        <dbReference type="EMBL" id="KAF4675151.1"/>
    </source>
</evidence>
<gene>
    <name evidence="8" type="primary">PKD2_3</name>
    <name evidence="8" type="ORF">FOL47_008158</name>
</gene>
<keyword evidence="9" id="KW-1185">Reference proteome</keyword>
<evidence type="ECO:0000256" key="2">
    <source>
        <dbReference type="ARBA" id="ARBA00022692"/>
    </source>
</evidence>
<dbReference type="Pfam" id="PF08016">
    <property type="entry name" value="PKD_channel"/>
    <property type="match status" value="1"/>
</dbReference>
<sequence>MEKRTSASTAAARSSLDQLEGVEAVPLDQLSEDGYQAKKKMILAIVRHAGSVTLAVFQNQMRKVIVVFIFICFLLTYNLIALSEATYGYTALKRHLTSKLEHPAPTTDSDTGATIEAPALEDVQSIEAFWQYISHVTLDALFVEDAIPTTIYTAIAGGQQASAPPSLPVTPSGLWHNKVQLSLINVRHIDPLALKQPEELMLLIAEFMLALFVLYYIAEEISELSILKLRYLRDGWNLLDWTNLILLMVAFYLRLVAMVDASRLDLQQASTDMTQYVNLLPVASTVHLTQRIHAFNIILAWLKAIKFLGFLPYSLLGFAIAKFSASIGYNVAYGESMPQLAPFGDALFFLARGFIGGVFTSAITGRLQFRLVIVLWFFGLRCLYATIAYFVSSARSTELSSDDGHESLTDIVSAKVVVLKNAIVKSIDWEAFMQTKLRGLYARWYVPKIKRLHQLENKAESRKKKLVRQRTELHIPVHDAEGNEVPPNIVADDDEKAGDEGKAPEDIRHEKRLKMLLSAKPGVRWKATALTNSITARPRQLDARSKGDESEGSSSDDGLIQLGPLQPSKIKKRRKQFLQKYRLYGHDEESVHMPVTAGEVFQSAEAMTDQLLGRTKGVGREARKDIKRAEEGLIFLRDAVQLLNRRIKDLAIQQEEVLAIQ</sequence>
<comment type="caution">
    <text evidence="8">The sequence shown here is derived from an EMBL/GenBank/DDBJ whole genome shotgun (WGS) entry which is preliminary data.</text>
</comment>
<keyword evidence="3 6" id="KW-1133">Transmembrane helix</keyword>
<dbReference type="EMBL" id="JAAPAO010000051">
    <property type="protein sequence ID" value="KAF4675151.1"/>
    <property type="molecule type" value="Genomic_DNA"/>
</dbReference>
<dbReference type="InterPro" id="IPR051223">
    <property type="entry name" value="Polycystin"/>
</dbReference>
<evidence type="ECO:0000256" key="6">
    <source>
        <dbReference type="SAM" id="Phobius"/>
    </source>
</evidence>
<dbReference type="PANTHER" id="PTHR10877">
    <property type="entry name" value="POLYCYSTIN FAMILY MEMBER"/>
    <property type="match status" value="1"/>
</dbReference>
<feature type="domain" description="Polycystin cation channel PKD1/PKD2" evidence="7">
    <location>
        <begin position="200"/>
        <end position="311"/>
    </location>
</feature>
<comment type="subcellular location">
    <subcellularLocation>
        <location evidence="1">Membrane</location>
        <topology evidence="1">Multi-pass membrane protein</topology>
    </subcellularLocation>
</comment>
<evidence type="ECO:0000256" key="1">
    <source>
        <dbReference type="ARBA" id="ARBA00004141"/>
    </source>
</evidence>
<feature type="transmembrane region" description="Helical" evidence="6">
    <location>
        <begin position="340"/>
        <end position="359"/>
    </location>
</feature>
<keyword evidence="4 6" id="KW-0472">Membrane</keyword>
<feature type="transmembrane region" description="Helical" evidence="6">
    <location>
        <begin position="64"/>
        <end position="89"/>
    </location>
</feature>
<evidence type="ECO:0000256" key="5">
    <source>
        <dbReference type="SAM" id="MobiDB-lite"/>
    </source>
</evidence>
<accession>A0A7J6MW83</accession>
<organism evidence="8 9">
    <name type="scientific">Perkinsus chesapeaki</name>
    <name type="common">Clam parasite</name>
    <name type="synonym">Perkinsus andrewsi</name>
    <dbReference type="NCBI Taxonomy" id="330153"/>
    <lineage>
        <taxon>Eukaryota</taxon>
        <taxon>Sar</taxon>
        <taxon>Alveolata</taxon>
        <taxon>Perkinsozoa</taxon>
        <taxon>Perkinsea</taxon>
        <taxon>Perkinsida</taxon>
        <taxon>Perkinsidae</taxon>
        <taxon>Perkinsus</taxon>
    </lineage>
</organism>
<name>A0A7J6MW83_PERCH</name>